<reference evidence="2 3" key="2">
    <citation type="submission" date="2016-08" db="EMBL/GenBank/DDBJ databases">
        <title>Pervasive Adenine N6-methylation of Active Genes in Fungi.</title>
        <authorList>
            <consortium name="DOE Joint Genome Institute"/>
            <person name="Mondo S.J."/>
            <person name="Dannebaum R.O."/>
            <person name="Kuo R.C."/>
            <person name="Labutti K."/>
            <person name="Haridas S."/>
            <person name="Kuo A."/>
            <person name="Salamov A."/>
            <person name="Ahrendt S.R."/>
            <person name="Lipzen A."/>
            <person name="Sullivan W."/>
            <person name="Andreopoulos W.B."/>
            <person name="Clum A."/>
            <person name="Lindquist E."/>
            <person name="Daum C."/>
            <person name="Ramamoorthy G.K."/>
            <person name="Gryganskyi A."/>
            <person name="Culley D."/>
            <person name="Magnuson J.K."/>
            <person name="James T.Y."/>
            <person name="O'Malley M.A."/>
            <person name="Stajich J.E."/>
            <person name="Spatafora J.W."/>
            <person name="Visel A."/>
            <person name="Grigoriev I.V."/>
        </authorList>
    </citation>
    <scope>NUCLEOTIDE SEQUENCE [LARGE SCALE GENOMIC DNA]</scope>
    <source>
        <strain evidence="3">finn</strain>
    </source>
</reference>
<accession>A0A1Y1V6I3</accession>
<sequence length="189" mass="22479">MSIKNIFIYNRIYLLYPFLAYLILKVSTIDVKIENDNNSIKNLPETVNQLMQTSYDEVKLIFNDNHYAIAKSSSNKFNIKKTLIFYSDNGTVFDYQYHSSTSFNFNFQSMKNDIRIIFQNITFYNFYDDGNVNNNFMFFDLPFEHNNYQIEFNNCIFKKVHGLISKYYYASSKSVQSSPQAKYINCKFM</sequence>
<evidence type="ECO:0000313" key="3">
    <source>
        <dbReference type="Proteomes" id="UP000193719"/>
    </source>
</evidence>
<feature type="transmembrane region" description="Helical" evidence="1">
    <location>
        <begin position="6"/>
        <end position="24"/>
    </location>
</feature>
<evidence type="ECO:0000256" key="1">
    <source>
        <dbReference type="SAM" id="Phobius"/>
    </source>
</evidence>
<keyword evidence="1" id="KW-1133">Transmembrane helix</keyword>
<proteinExistence type="predicted"/>
<protein>
    <submittedName>
        <fullName evidence="2">Uncharacterized protein</fullName>
    </submittedName>
</protein>
<dbReference type="Proteomes" id="UP000193719">
    <property type="component" value="Unassembled WGS sequence"/>
</dbReference>
<keyword evidence="1" id="KW-0812">Transmembrane</keyword>
<comment type="caution">
    <text evidence="2">The sequence shown here is derived from an EMBL/GenBank/DDBJ whole genome shotgun (WGS) entry which is preliminary data.</text>
</comment>
<reference evidence="2 3" key="1">
    <citation type="submission" date="2016-08" db="EMBL/GenBank/DDBJ databases">
        <title>Genomes of anaerobic fungi encode conserved fungal cellulosomes for biomass hydrolysis.</title>
        <authorList>
            <consortium name="DOE Joint Genome Institute"/>
            <person name="Haitjema C.H."/>
            <person name="Gilmore S.P."/>
            <person name="Henske J.K."/>
            <person name="Solomon K.V."/>
            <person name="De Groot R."/>
            <person name="Kuo A."/>
            <person name="Mondo S.J."/>
            <person name="Salamov A.A."/>
            <person name="Labutti K."/>
            <person name="Zhao Z."/>
            <person name="Chiniquy J."/>
            <person name="Barry K."/>
            <person name="Brewer H.M."/>
            <person name="Purvine S.O."/>
            <person name="Wright A.T."/>
            <person name="Boxma B."/>
            <person name="Van Alen T."/>
            <person name="Hackstein J.H."/>
            <person name="Baker S.E."/>
            <person name="Grigoriev I.V."/>
            <person name="O'Malley M.A."/>
        </authorList>
    </citation>
    <scope>NUCLEOTIDE SEQUENCE [LARGE SCALE GENOMIC DNA]</scope>
    <source>
        <strain evidence="3">finn</strain>
    </source>
</reference>
<organism evidence="2 3">
    <name type="scientific">Piromyces finnis</name>
    <dbReference type="NCBI Taxonomy" id="1754191"/>
    <lineage>
        <taxon>Eukaryota</taxon>
        <taxon>Fungi</taxon>
        <taxon>Fungi incertae sedis</taxon>
        <taxon>Chytridiomycota</taxon>
        <taxon>Chytridiomycota incertae sedis</taxon>
        <taxon>Neocallimastigomycetes</taxon>
        <taxon>Neocallimastigales</taxon>
        <taxon>Neocallimastigaceae</taxon>
        <taxon>Piromyces</taxon>
    </lineage>
</organism>
<dbReference type="OrthoDB" id="10504553at2759"/>
<name>A0A1Y1V6I3_9FUNG</name>
<keyword evidence="3" id="KW-1185">Reference proteome</keyword>
<dbReference type="EMBL" id="MCFH01000029">
    <property type="protein sequence ID" value="ORX47932.1"/>
    <property type="molecule type" value="Genomic_DNA"/>
</dbReference>
<evidence type="ECO:0000313" key="2">
    <source>
        <dbReference type="EMBL" id="ORX47932.1"/>
    </source>
</evidence>
<keyword evidence="1" id="KW-0472">Membrane</keyword>
<dbReference type="AlphaFoldDB" id="A0A1Y1V6I3"/>
<gene>
    <name evidence="2" type="ORF">BCR36DRAFT_294823</name>
</gene>